<comment type="caution">
    <text evidence="4">The sequence shown here is derived from an EMBL/GenBank/DDBJ whole genome shotgun (WGS) entry which is preliminary data.</text>
</comment>
<evidence type="ECO:0000313" key="5">
    <source>
        <dbReference type="Proteomes" id="UP000230611"/>
    </source>
</evidence>
<gene>
    <name evidence="4" type="ORF">CO116_03670</name>
</gene>
<dbReference type="SUPFAM" id="SSF50199">
    <property type="entry name" value="Staphylococcal nuclease"/>
    <property type="match status" value="1"/>
</dbReference>
<evidence type="ECO:0000313" key="4">
    <source>
        <dbReference type="EMBL" id="PJB15459.1"/>
    </source>
</evidence>
<dbReference type="InterPro" id="IPR035437">
    <property type="entry name" value="SNase_OB-fold_sf"/>
</dbReference>
<evidence type="ECO:0000259" key="3">
    <source>
        <dbReference type="PROSITE" id="PS50830"/>
    </source>
</evidence>
<feature type="compositionally biased region" description="Basic and acidic residues" evidence="1">
    <location>
        <begin position="48"/>
        <end position="60"/>
    </location>
</feature>
<feature type="domain" description="TNase-like" evidence="3">
    <location>
        <begin position="111"/>
        <end position="209"/>
    </location>
</feature>
<protein>
    <recommendedName>
        <fullName evidence="3">TNase-like domain-containing protein</fullName>
    </recommendedName>
</protein>
<reference evidence="5" key="1">
    <citation type="submission" date="2017-09" db="EMBL/GenBank/DDBJ databases">
        <title>Depth-based differentiation of microbial function through sediment-hosted aquifers and enrichment of novel symbionts in the deep terrestrial subsurface.</title>
        <authorList>
            <person name="Probst A.J."/>
            <person name="Ladd B."/>
            <person name="Jarett J.K."/>
            <person name="Geller-Mcgrath D.E."/>
            <person name="Sieber C.M.K."/>
            <person name="Emerson J.B."/>
            <person name="Anantharaman K."/>
            <person name="Thomas B.C."/>
            <person name="Malmstrom R."/>
            <person name="Stieglmeier M."/>
            <person name="Klingl A."/>
            <person name="Woyke T."/>
            <person name="Ryan C.M."/>
            <person name="Banfield J.F."/>
        </authorList>
    </citation>
    <scope>NUCLEOTIDE SEQUENCE [LARGE SCALE GENOMIC DNA]</scope>
</reference>
<sequence>MKIRKTIGLSIVVSVSLLLLAGCETLSNLQGNKQDINNVDTIASSTNRKQEEPKVEERKPVGQGEKQTTQKINIETKNNLIQTESKAENSISQTKTGADNILSDTKDNSEEIKYYKVIKVVDGDTIAVDISGVSEIIRLIGINTPEAVDPRKPVECFGIEASNKAKELLSGKLVALEKDNSQDERDKYGRLLRYARTKEGLFYNLEIIK</sequence>
<feature type="non-terminal residue" evidence="4">
    <location>
        <position position="209"/>
    </location>
</feature>
<dbReference type="InterPro" id="IPR016071">
    <property type="entry name" value="Staphylococal_nuclease_OB-fold"/>
</dbReference>
<dbReference type="PROSITE" id="PS50830">
    <property type="entry name" value="TNASE_3"/>
    <property type="match status" value="1"/>
</dbReference>
<accession>A0A2M8AD18</accession>
<dbReference type="Gene3D" id="2.40.50.90">
    <property type="match status" value="1"/>
</dbReference>
<organism evidence="4 5">
    <name type="scientific">Candidatus Falkowbacteria bacterium CG_4_9_14_3_um_filter_38_19</name>
    <dbReference type="NCBI Taxonomy" id="1974559"/>
    <lineage>
        <taxon>Bacteria</taxon>
        <taxon>Candidatus Falkowiibacteriota</taxon>
    </lineage>
</organism>
<keyword evidence="2" id="KW-0732">Signal</keyword>
<evidence type="ECO:0000256" key="2">
    <source>
        <dbReference type="SAM" id="SignalP"/>
    </source>
</evidence>
<name>A0A2M8AD18_9BACT</name>
<dbReference type="Pfam" id="PF00565">
    <property type="entry name" value="SNase"/>
    <property type="match status" value="1"/>
</dbReference>
<feature type="region of interest" description="Disordered" evidence="1">
    <location>
        <begin position="46"/>
        <end position="69"/>
    </location>
</feature>
<dbReference type="PROSITE" id="PS51257">
    <property type="entry name" value="PROKAR_LIPOPROTEIN"/>
    <property type="match status" value="1"/>
</dbReference>
<dbReference type="AlphaFoldDB" id="A0A2M8AD18"/>
<proteinExistence type="predicted"/>
<evidence type="ECO:0000256" key="1">
    <source>
        <dbReference type="SAM" id="MobiDB-lite"/>
    </source>
</evidence>
<feature type="signal peptide" evidence="2">
    <location>
        <begin position="1"/>
        <end position="21"/>
    </location>
</feature>
<dbReference type="Proteomes" id="UP000230611">
    <property type="component" value="Unassembled WGS sequence"/>
</dbReference>
<dbReference type="EMBL" id="PFUO01000170">
    <property type="protein sequence ID" value="PJB15459.1"/>
    <property type="molecule type" value="Genomic_DNA"/>
</dbReference>
<feature type="chain" id="PRO_5014870072" description="TNase-like domain-containing protein" evidence="2">
    <location>
        <begin position="22"/>
        <end position="209"/>
    </location>
</feature>